<dbReference type="PANTHER" id="PTHR33223">
    <property type="entry name" value="CCHC-TYPE DOMAIN-CONTAINING PROTEIN"/>
    <property type="match status" value="1"/>
</dbReference>
<dbReference type="InterPro" id="IPR005162">
    <property type="entry name" value="Retrotrans_gag_dom"/>
</dbReference>
<accession>A0ABP0TX02</accession>
<evidence type="ECO:0000259" key="1">
    <source>
        <dbReference type="Pfam" id="PF03732"/>
    </source>
</evidence>
<dbReference type="Proteomes" id="UP001497512">
    <property type="component" value="Chromosome 15"/>
</dbReference>
<proteinExistence type="predicted"/>
<keyword evidence="3" id="KW-1185">Reference proteome</keyword>
<sequence>MAFQSAVNQPNPPPPPVINAPLVINLQPPIVDPPPPPNPIIDPMMLPRGLPIIIPQGLMPVTMPVNLPKFIGTRNEDPAAHVERFVEVLITSLDTNPNYYLVWFPTTLDGSAYVWYRSHNAGTFVSWQELQAAFLRQFRPEVGQKNALMALSNVRQGADEDITSYVRRFRVVCTRFVGQMLTDDTIRHYFIQGFDKNSTIRDILNRRPTTLNDAITAALEVEIIDRENERMWRREENPIPEFIPLYHRPVES</sequence>
<dbReference type="PANTHER" id="PTHR33223:SF6">
    <property type="entry name" value="CCHC-TYPE DOMAIN-CONTAINING PROTEIN"/>
    <property type="match status" value="1"/>
</dbReference>
<feature type="domain" description="Retrotransposon gag" evidence="1">
    <location>
        <begin position="104"/>
        <end position="194"/>
    </location>
</feature>
<dbReference type="EMBL" id="OZ019907">
    <property type="protein sequence ID" value="CAK9207173.1"/>
    <property type="molecule type" value="Genomic_DNA"/>
</dbReference>
<gene>
    <name evidence="2" type="ORF">CSSPTR1EN2_LOCUS8716</name>
</gene>
<reference evidence="2" key="1">
    <citation type="submission" date="2024-02" db="EMBL/GenBank/DDBJ databases">
        <authorList>
            <consortium name="ELIXIR-Norway"/>
            <consortium name="Elixir Norway"/>
        </authorList>
    </citation>
    <scope>NUCLEOTIDE SEQUENCE</scope>
</reference>
<protein>
    <recommendedName>
        <fullName evidence="1">Retrotransposon gag domain-containing protein</fullName>
    </recommendedName>
</protein>
<organism evidence="2 3">
    <name type="scientific">Sphagnum troendelagicum</name>
    <dbReference type="NCBI Taxonomy" id="128251"/>
    <lineage>
        <taxon>Eukaryota</taxon>
        <taxon>Viridiplantae</taxon>
        <taxon>Streptophyta</taxon>
        <taxon>Embryophyta</taxon>
        <taxon>Bryophyta</taxon>
        <taxon>Sphagnophytina</taxon>
        <taxon>Sphagnopsida</taxon>
        <taxon>Sphagnales</taxon>
        <taxon>Sphagnaceae</taxon>
        <taxon>Sphagnum</taxon>
    </lineage>
</organism>
<evidence type="ECO:0000313" key="2">
    <source>
        <dbReference type="EMBL" id="CAK9207173.1"/>
    </source>
</evidence>
<evidence type="ECO:0000313" key="3">
    <source>
        <dbReference type="Proteomes" id="UP001497512"/>
    </source>
</evidence>
<dbReference type="Pfam" id="PF03732">
    <property type="entry name" value="Retrotrans_gag"/>
    <property type="match status" value="1"/>
</dbReference>
<name>A0ABP0TX02_9BRYO</name>